<name>A0A222G4I3_9GAMM</name>
<organism evidence="2 3">
    <name type="scientific">Cognaticolwellia beringensis</name>
    <dbReference type="NCBI Taxonomy" id="1967665"/>
    <lineage>
        <taxon>Bacteria</taxon>
        <taxon>Pseudomonadati</taxon>
        <taxon>Pseudomonadota</taxon>
        <taxon>Gammaproteobacteria</taxon>
        <taxon>Alteromonadales</taxon>
        <taxon>Colwelliaceae</taxon>
        <taxon>Cognaticolwellia</taxon>
    </lineage>
</organism>
<proteinExistence type="predicted"/>
<evidence type="ECO:0000256" key="1">
    <source>
        <dbReference type="SAM" id="SignalP"/>
    </source>
</evidence>
<gene>
    <name evidence="2" type="ORF">B5D82_02880</name>
</gene>
<keyword evidence="1" id="KW-0732">Signal</keyword>
<feature type="signal peptide" evidence="1">
    <location>
        <begin position="1"/>
        <end position="23"/>
    </location>
</feature>
<dbReference type="Proteomes" id="UP000202259">
    <property type="component" value="Chromosome"/>
</dbReference>
<keyword evidence="3" id="KW-1185">Reference proteome</keyword>
<dbReference type="OrthoDB" id="6218042at2"/>
<evidence type="ECO:0000313" key="2">
    <source>
        <dbReference type="EMBL" id="ASP46818.1"/>
    </source>
</evidence>
<dbReference type="RefSeq" id="WP_081149103.1">
    <property type="nucleotide sequence ID" value="NZ_CP020465.1"/>
</dbReference>
<dbReference type="EMBL" id="CP020465">
    <property type="protein sequence ID" value="ASP46818.1"/>
    <property type="molecule type" value="Genomic_DNA"/>
</dbReference>
<evidence type="ECO:0008006" key="4">
    <source>
        <dbReference type="Google" id="ProtNLM"/>
    </source>
</evidence>
<evidence type="ECO:0000313" key="3">
    <source>
        <dbReference type="Proteomes" id="UP000202259"/>
    </source>
</evidence>
<dbReference type="PROSITE" id="PS51257">
    <property type="entry name" value="PROKAR_LIPOPROTEIN"/>
    <property type="match status" value="1"/>
</dbReference>
<accession>A0A222G4I3</accession>
<dbReference type="AlphaFoldDB" id="A0A222G4I3"/>
<dbReference type="KEGG" id="cber:B5D82_02880"/>
<protein>
    <recommendedName>
        <fullName evidence="4">BACON domain-containing protein</fullName>
    </recommendedName>
</protein>
<feature type="chain" id="PRO_5013121287" description="BACON domain-containing protein" evidence="1">
    <location>
        <begin position="24"/>
        <end position="1164"/>
    </location>
</feature>
<reference evidence="2 3" key="1">
    <citation type="submission" date="2017-08" db="EMBL/GenBank/DDBJ databases">
        <title>Complete genome of Colwellia sp. NB097-1, a psychrophile bacterium ioslated from Bering Sea.</title>
        <authorList>
            <person name="Chen X."/>
        </authorList>
    </citation>
    <scope>NUCLEOTIDE SEQUENCE [LARGE SCALE GENOMIC DNA]</scope>
    <source>
        <strain evidence="2 3">NB097-1</strain>
    </source>
</reference>
<sequence length="1164" mass="126804">MKGQIKNMRLILVILFSSLFLQACGGSSEKLPTFTVSSSVSSVAFTNEFLQQENHTIAVDVTFDGNGLLLGFAPTAQPVSWLNYRIENLTDTSATIHIDVVNAHLLNTNLYGTTLRLSSGDTTTTNFAHADINVSLLLWQALTFDDTFGVDSIAAKTIDISSSADDITVTSSVPWLNVEKVFLDGITTITATPNVSDFTEPGFHPAEISITSPLGTTEYPVELSLDNTHLFADRATVALAQTGNINNSQTTLNINSNSILPWNWQATTEATWLTLTPNAENNQLTITADSSALANNTTTIAEITLSGDEQTTAMAETIHVSFYKSDLASENNTLDIVANTDGVVTNPLLPQYYVATSNELRSYHLYTNELVSTTVIAPEDTKLEQLIIHPEASIMLAKAVETIVIDENTSETITHRYKIDLTDMSFVELTDINITSEPVKFIRIDSRYFVATRILEFTDENLTLVGFDAPNAFLARAFNVAEKNQTLFALDISTSNDLMSIKRIEVKVNDFGRNPISTKISHSYRPELLGENDQISDFYVTADEQSIYAISPTSEWISFNGTTFTDNGVLNSDETITNLALTHTTNDRPHFVRFDPEVGFKVDVYNEQQAIVSSINLASNLPNKMLIANGDSRAVITSSNADNISVINLSQFSSSAETLVFTTNFGDSAITQQTLTLSSIGEAWQATGSAPWLVLTQQSDESSDAILVDIDRSLISGWGLMSASISIVDPTSGTTKVITVELAVDALRLSSNYPSLAFNSLVTEQTLVHTVDILTNSEANIAWQATTDVDWLSLSSDSTNNTLTITGLPANIATDGLHSAVITLSPAVEGSALSGSINVTFNKAASDGADVDIANISINTSGVVLDPMRPYVYIAAGDKLSTYHVISGALINTATSPLAEIDLTNLVVHPDGSMLLASNSETYLDDDEAEQTRINHYQFDLNSYQFSQVNADNITIISRPVMIKMVAGVAVVITQALEMANLDLVRQYWDQENVYFAPSIAQANSADIFMAYKQATSSLERYTISYNAYTSEAVSVMNEPAYANAAFTSMANFAMSHNGNTIYSANSNSEWASFDGTTYTDNGVLQGNNNVQTFNTTTDTNDNSYFYRFDPTLGFTYSKYNAAQVELWSEVIASSSAESYLMPEFQRVLIYDTTTSTLSLRSHP</sequence>